<name>A0A1H5SNW8_9ACTN</name>
<dbReference type="InterPro" id="IPR011051">
    <property type="entry name" value="RmlC_Cupin_sf"/>
</dbReference>
<dbReference type="GO" id="GO:0043565">
    <property type="term" value="F:sequence-specific DNA binding"/>
    <property type="evidence" value="ECO:0007669"/>
    <property type="project" value="InterPro"/>
</dbReference>
<dbReference type="OrthoDB" id="241790at2"/>
<dbReference type="SUPFAM" id="SSF51182">
    <property type="entry name" value="RmlC-like cupins"/>
    <property type="match status" value="1"/>
</dbReference>
<keyword evidence="3" id="KW-0804">Transcription</keyword>
<dbReference type="InterPro" id="IPR009057">
    <property type="entry name" value="Homeodomain-like_sf"/>
</dbReference>
<sequence>MDMVSEMVERVRIGHANGRLVKRSGAWGMGYTAFAGSGFHIVLSGGCWLVTSDGPATELTTGTVVLTPTGAAHGLSHAPCALDDLPPGVMGPEPEPSEPVDVEILCGAYRLEHGPERLFVAGLPDVIVVPPDHDRYPELRTVVDLLRADVSGTQPGSSASRRALLDLVLVHGLRQWLEQNRAPGLLNVTDPSIAAALHAIHADLGRRWTVQQLSQVAGLSRAAFTRRFTALVGRPPMAYLTEQRLTYAGRLLRETTAPLAAIAGEVGYATEFAFAAAFRRAFGVSPGRFRRPPAAAAGVVATDADAEAPVPSRRIAP</sequence>
<evidence type="ECO:0000256" key="2">
    <source>
        <dbReference type="ARBA" id="ARBA00023125"/>
    </source>
</evidence>
<dbReference type="SUPFAM" id="SSF46689">
    <property type="entry name" value="Homeodomain-like"/>
    <property type="match status" value="2"/>
</dbReference>
<keyword evidence="6" id="KW-1185">Reference proteome</keyword>
<dbReference type="InterPro" id="IPR018060">
    <property type="entry name" value="HTH_AraC"/>
</dbReference>
<dbReference type="InterPro" id="IPR050204">
    <property type="entry name" value="AraC_XylS_family_regulators"/>
</dbReference>
<dbReference type="PROSITE" id="PS01124">
    <property type="entry name" value="HTH_ARAC_FAMILY_2"/>
    <property type="match status" value="1"/>
</dbReference>
<keyword evidence="1" id="KW-0805">Transcription regulation</keyword>
<dbReference type="EMBL" id="FNVU01000001">
    <property type="protein sequence ID" value="SEF51531.1"/>
    <property type="molecule type" value="Genomic_DNA"/>
</dbReference>
<proteinExistence type="predicted"/>
<feature type="domain" description="HTH araC/xylS-type" evidence="4">
    <location>
        <begin position="194"/>
        <end position="292"/>
    </location>
</feature>
<gene>
    <name evidence="5" type="ORF">SAMN05216223_101188</name>
</gene>
<dbReference type="SMART" id="SM00342">
    <property type="entry name" value="HTH_ARAC"/>
    <property type="match status" value="1"/>
</dbReference>
<evidence type="ECO:0000313" key="5">
    <source>
        <dbReference type="EMBL" id="SEF51531.1"/>
    </source>
</evidence>
<keyword evidence="2" id="KW-0238">DNA-binding</keyword>
<reference evidence="5 6" key="1">
    <citation type="submission" date="2016-10" db="EMBL/GenBank/DDBJ databases">
        <authorList>
            <person name="de Groot N.N."/>
        </authorList>
    </citation>
    <scope>NUCLEOTIDE SEQUENCE [LARGE SCALE GENOMIC DNA]</scope>
    <source>
        <strain evidence="5 6">CGMCC 4.2023</strain>
    </source>
</reference>
<dbReference type="PANTHER" id="PTHR46796:SF7">
    <property type="entry name" value="ARAC FAMILY TRANSCRIPTIONAL REGULATOR"/>
    <property type="match status" value="1"/>
</dbReference>
<dbReference type="Gene3D" id="1.10.10.60">
    <property type="entry name" value="Homeodomain-like"/>
    <property type="match status" value="1"/>
</dbReference>
<dbReference type="InterPro" id="IPR032783">
    <property type="entry name" value="AraC_lig"/>
</dbReference>
<accession>A0A1H5SNW8</accession>
<evidence type="ECO:0000256" key="3">
    <source>
        <dbReference type="ARBA" id="ARBA00023163"/>
    </source>
</evidence>
<evidence type="ECO:0000256" key="1">
    <source>
        <dbReference type="ARBA" id="ARBA00023015"/>
    </source>
</evidence>
<dbReference type="RefSeq" id="WP_103883611.1">
    <property type="nucleotide sequence ID" value="NZ_FNVU01000001.1"/>
</dbReference>
<dbReference type="Pfam" id="PF12833">
    <property type="entry name" value="HTH_18"/>
    <property type="match status" value="1"/>
</dbReference>
<dbReference type="PANTHER" id="PTHR46796">
    <property type="entry name" value="HTH-TYPE TRANSCRIPTIONAL ACTIVATOR RHAS-RELATED"/>
    <property type="match status" value="1"/>
</dbReference>
<evidence type="ECO:0000259" key="4">
    <source>
        <dbReference type="PROSITE" id="PS01124"/>
    </source>
</evidence>
<dbReference type="GO" id="GO:0003700">
    <property type="term" value="F:DNA-binding transcription factor activity"/>
    <property type="evidence" value="ECO:0007669"/>
    <property type="project" value="InterPro"/>
</dbReference>
<evidence type="ECO:0000313" key="6">
    <source>
        <dbReference type="Proteomes" id="UP000236754"/>
    </source>
</evidence>
<protein>
    <submittedName>
        <fullName evidence="5">Transcriptional regulator, AraC family</fullName>
    </submittedName>
</protein>
<dbReference type="AlphaFoldDB" id="A0A1H5SNW8"/>
<organism evidence="5 6">
    <name type="scientific">Actinacidiphila yanglinensis</name>
    <dbReference type="NCBI Taxonomy" id="310779"/>
    <lineage>
        <taxon>Bacteria</taxon>
        <taxon>Bacillati</taxon>
        <taxon>Actinomycetota</taxon>
        <taxon>Actinomycetes</taxon>
        <taxon>Kitasatosporales</taxon>
        <taxon>Streptomycetaceae</taxon>
        <taxon>Actinacidiphila</taxon>
    </lineage>
</organism>
<dbReference type="Pfam" id="PF12852">
    <property type="entry name" value="Cupin_6"/>
    <property type="match status" value="1"/>
</dbReference>
<dbReference type="Proteomes" id="UP000236754">
    <property type="component" value="Unassembled WGS sequence"/>
</dbReference>